<dbReference type="STRING" id="400727.A0A2T7NI18"/>
<feature type="domain" description="Aminoacyl-tRNA synthetase class Ia" evidence="13">
    <location>
        <begin position="441"/>
        <end position="598"/>
    </location>
</feature>
<name>A0A2T7NI18_POMCA</name>
<keyword evidence="17" id="KW-1185">Reference proteome</keyword>
<evidence type="ECO:0000256" key="4">
    <source>
        <dbReference type="ARBA" id="ARBA00022598"/>
    </source>
</evidence>
<dbReference type="InterPro" id="IPR002300">
    <property type="entry name" value="aa-tRNA-synth_Ia"/>
</dbReference>
<dbReference type="Pfam" id="PF08264">
    <property type="entry name" value="Anticodon_1"/>
    <property type="match status" value="1"/>
</dbReference>
<dbReference type="SUPFAM" id="SSF52374">
    <property type="entry name" value="Nucleotidylyl transferase"/>
    <property type="match status" value="1"/>
</dbReference>
<dbReference type="SUPFAM" id="SSF50677">
    <property type="entry name" value="ValRS/IleRS/LeuRS editing domain"/>
    <property type="match status" value="1"/>
</dbReference>
<evidence type="ECO:0000313" key="16">
    <source>
        <dbReference type="EMBL" id="PVD20819.1"/>
    </source>
</evidence>
<dbReference type="CDD" id="cd00812">
    <property type="entry name" value="LeuRS_core"/>
    <property type="match status" value="1"/>
</dbReference>
<feature type="domain" description="Methionyl/Valyl/Leucyl/Isoleucyl-tRNA synthetase anticodon-binding" evidence="14">
    <location>
        <begin position="730"/>
        <end position="827"/>
    </location>
</feature>
<organism evidence="16 17">
    <name type="scientific">Pomacea canaliculata</name>
    <name type="common">Golden apple snail</name>
    <dbReference type="NCBI Taxonomy" id="400727"/>
    <lineage>
        <taxon>Eukaryota</taxon>
        <taxon>Metazoa</taxon>
        <taxon>Spiralia</taxon>
        <taxon>Lophotrochozoa</taxon>
        <taxon>Mollusca</taxon>
        <taxon>Gastropoda</taxon>
        <taxon>Caenogastropoda</taxon>
        <taxon>Architaenioglossa</taxon>
        <taxon>Ampullarioidea</taxon>
        <taxon>Ampullariidae</taxon>
        <taxon>Pomacea</taxon>
    </lineage>
</organism>
<dbReference type="Proteomes" id="UP000245119">
    <property type="component" value="Linkage Group LG12"/>
</dbReference>
<dbReference type="PRINTS" id="PR00985">
    <property type="entry name" value="TRNASYNTHLEU"/>
</dbReference>
<evidence type="ECO:0000256" key="8">
    <source>
        <dbReference type="ARBA" id="ARBA00023146"/>
    </source>
</evidence>
<protein>
    <recommendedName>
        <fullName evidence="3">leucine--tRNA ligase</fullName>
        <ecNumber evidence="3">6.1.1.4</ecNumber>
    </recommendedName>
    <alternativeName>
        <fullName evidence="9">Leucyl-tRNA synthetase</fullName>
    </alternativeName>
</protein>
<evidence type="ECO:0000256" key="3">
    <source>
        <dbReference type="ARBA" id="ARBA00013164"/>
    </source>
</evidence>
<evidence type="ECO:0000313" key="17">
    <source>
        <dbReference type="Proteomes" id="UP000245119"/>
    </source>
</evidence>
<dbReference type="InterPro" id="IPR001412">
    <property type="entry name" value="aa-tRNA-synth_I_CS"/>
</dbReference>
<feature type="compositionally biased region" description="Basic and acidic residues" evidence="12">
    <location>
        <begin position="29"/>
        <end position="39"/>
    </location>
</feature>
<feature type="region of interest" description="Disordered" evidence="12">
    <location>
        <begin position="1"/>
        <end position="47"/>
    </location>
</feature>
<evidence type="ECO:0000256" key="7">
    <source>
        <dbReference type="ARBA" id="ARBA00022917"/>
    </source>
</evidence>
<reference evidence="16 17" key="1">
    <citation type="submission" date="2018-04" db="EMBL/GenBank/DDBJ databases">
        <title>The genome of golden apple snail Pomacea canaliculata provides insight into stress tolerance and invasive adaptation.</title>
        <authorList>
            <person name="Liu C."/>
            <person name="Liu B."/>
            <person name="Ren Y."/>
            <person name="Zhang Y."/>
            <person name="Wang H."/>
            <person name="Li S."/>
            <person name="Jiang F."/>
            <person name="Yin L."/>
            <person name="Zhang G."/>
            <person name="Qian W."/>
            <person name="Fan W."/>
        </authorList>
    </citation>
    <scope>NUCLEOTIDE SEQUENCE [LARGE SCALE GENOMIC DNA]</scope>
    <source>
        <strain evidence="16">SZHN2017</strain>
        <tissue evidence="16">Muscle</tissue>
    </source>
</reference>
<keyword evidence="7 11" id="KW-0648">Protein biosynthesis</keyword>
<dbReference type="PANTHER" id="PTHR43740">
    <property type="entry name" value="LEUCYL-TRNA SYNTHETASE"/>
    <property type="match status" value="1"/>
</dbReference>
<dbReference type="Pfam" id="PF13603">
    <property type="entry name" value="tRNA-synt_1_2"/>
    <property type="match status" value="1"/>
</dbReference>
<dbReference type="PANTHER" id="PTHR43740:SF2">
    <property type="entry name" value="LEUCINE--TRNA LIGASE, MITOCHONDRIAL"/>
    <property type="match status" value="1"/>
</dbReference>
<evidence type="ECO:0000256" key="11">
    <source>
        <dbReference type="RuleBase" id="RU363035"/>
    </source>
</evidence>
<dbReference type="Pfam" id="PF00133">
    <property type="entry name" value="tRNA-synt_1"/>
    <property type="match status" value="3"/>
</dbReference>
<dbReference type="GO" id="GO:0006429">
    <property type="term" value="P:leucyl-tRNA aminoacylation"/>
    <property type="evidence" value="ECO:0007669"/>
    <property type="project" value="InterPro"/>
</dbReference>
<evidence type="ECO:0000256" key="1">
    <source>
        <dbReference type="ARBA" id="ARBA00004305"/>
    </source>
</evidence>
<dbReference type="FunFam" id="3.40.50.620:FF:000100">
    <property type="entry name" value="probable leucine--tRNA ligase, mitochondrial"/>
    <property type="match status" value="1"/>
</dbReference>
<dbReference type="GO" id="GO:0002161">
    <property type="term" value="F:aminoacyl-tRNA deacylase activity"/>
    <property type="evidence" value="ECO:0007669"/>
    <property type="project" value="InterPro"/>
</dbReference>
<comment type="caution">
    <text evidence="16">The sequence shown here is derived from an EMBL/GenBank/DDBJ whole genome shotgun (WGS) entry which is preliminary data.</text>
</comment>
<dbReference type="InterPro" id="IPR009080">
    <property type="entry name" value="tRNAsynth_Ia_anticodon-bd"/>
</dbReference>
<dbReference type="EC" id="6.1.1.4" evidence="3"/>
<evidence type="ECO:0000256" key="6">
    <source>
        <dbReference type="ARBA" id="ARBA00022840"/>
    </source>
</evidence>
<dbReference type="EMBL" id="PZQS01000012">
    <property type="protein sequence ID" value="PVD20819.1"/>
    <property type="molecule type" value="Genomic_DNA"/>
</dbReference>
<comment type="similarity">
    <text evidence="2 11">Belongs to the class-I aminoacyl-tRNA synthetase family.</text>
</comment>
<dbReference type="AlphaFoldDB" id="A0A2T7NI18"/>
<gene>
    <name evidence="16" type="ORF">C0Q70_18980</name>
</gene>
<dbReference type="GO" id="GO:0005759">
    <property type="term" value="C:mitochondrial matrix"/>
    <property type="evidence" value="ECO:0007669"/>
    <property type="project" value="UniProtKB-SubCell"/>
</dbReference>
<accession>A0A2T7NI18</accession>
<comment type="subcellular location">
    <subcellularLocation>
        <location evidence="1">Mitochondrion matrix</location>
    </subcellularLocation>
</comment>
<dbReference type="InterPro" id="IPR009008">
    <property type="entry name" value="Val/Leu/Ile-tRNA-synth_edit"/>
</dbReference>
<dbReference type="GO" id="GO:0005524">
    <property type="term" value="F:ATP binding"/>
    <property type="evidence" value="ECO:0007669"/>
    <property type="project" value="UniProtKB-KW"/>
</dbReference>
<dbReference type="Gene3D" id="1.10.730.10">
    <property type="entry name" value="Isoleucyl-tRNA Synthetase, Domain 1"/>
    <property type="match status" value="2"/>
</dbReference>
<proteinExistence type="inferred from homology"/>
<feature type="domain" description="Aminoacyl-tRNA synthetase class Ia" evidence="13">
    <location>
        <begin position="632"/>
        <end position="675"/>
    </location>
</feature>
<keyword evidence="8 11" id="KW-0030">Aminoacyl-tRNA synthetase</keyword>
<sequence length="871" mass="99635">MHVRVGPVAAGHRIKGRRRGTLLSSARSAETDDVSRNAGKDGCAQSSTSKTKVWEKDLTIEKRKEIEKHWIPLIKEEDRLQSLQEDCSKEKYYVLSMFPYPSGKLHMGHVRVYTISDVMARFQRLQGRYVIHPMGWDAFGLPAENAAIERGERPDEWTYKNIKNMKEQLEQLGCSFDWNREFATCDPAYYRWTQHIFLKMFEAGLVYQKEGEVNWDPVDMTVLADEQIDEHGRSWRSGAIVEKQYLKQWYIKTTAKAQSLYDGLHEVNAELWKDIISLQQDWIGKCDGTQLKFALEGQENMVFEPLHIYTPTPEAVYGVAYIAVSPDHRLNQQHLYKKILSVAAVHPFTGERIPIVVSKSTQFDYHNNVMLGIPSISEASRCLADSLNLKYLEILGKRADGDECIVNSHDLNGLTRSEAFEAVLHIALEKGVGGEHVSKRGRDWLISRQRYWGTPIPIIHCNTCQAVPVPFDQLPVELPPISGLTGHGPSPLSQQHDWVNVTCPRCGGEAKREIDTMDTFVDSSWYFLRYLDPHNTSAPYKRDTVDKYMPVDLYIGGKEHATMHLYFARFFCHFLHDVGLLGRREPFDSLLTQGMVLGKSFRVKETGKYLKADQVDFTGTKPVEKDTKNPLVEEWEKMSKSKHNGVDPEDVLKEFGVDATRLCILSAVSPQSDRKWSNDAFVGILRWQVRIWKLVGSYINSFTSASHTKCSDAELQEWEENLFEARNLVVSRATIQFSKKFLLNTAISHMQDFTSTLGKVPGHVAMESQQYQRCLADLCIMLAPICPSLMCELWTALASISHSKLSQKYVWEKSVLHQTWPTIDDEWKRPLVLQINNIKSGVIPLPRQVFDSLTLNIAHELVRHDPKYQKL</sequence>
<evidence type="ECO:0000256" key="5">
    <source>
        <dbReference type="ARBA" id="ARBA00022741"/>
    </source>
</evidence>
<dbReference type="OrthoDB" id="15954at2759"/>
<dbReference type="GO" id="GO:0004823">
    <property type="term" value="F:leucine-tRNA ligase activity"/>
    <property type="evidence" value="ECO:0007669"/>
    <property type="project" value="UniProtKB-EC"/>
</dbReference>
<dbReference type="InterPro" id="IPR014729">
    <property type="entry name" value="Rossmann-like_a/b/a_fold"/>
</dbReference>
<dbReference type="Gene3D" id="3.40.50.620">
    <property type="entry name" value="HUPs"/>
    <property type="match status" value="2"/>
</dbReference>
<feature type="domain" description="Aminoacyl-tRNA synthetase class Ia" evidence="13">
    <location>
        <begin position="83"/>
        <end position="265"/>
    </location>
</feature>
<feature type="domain" description="Leucyl-tRNA synthetase editing" evidence="15">
    <location>
        <begin position="281"/>
        <end position="334"/>
    </location>
</feature>
<dbReference type="GO" id="GO:0032543">
    <property type="term" value="P:mitochondrial translation"/>
    <property type="evidence" value="ECO:0007669"/>
    <property type="project" value="TreeGrafter"/>
</dbReference>
<evidence type="ECO:0000259" key="13">
    <source>
        <dbReference type="Pfam" id="PF00133"/>
    </source>
</evidence>
<evidence type="ECO:0000259" key="14">
    <source>
        <dbReference type="Pfam" id="PF08264"/>
    </source>
</evidence>
<keyword evidence="5 11" id="KW-0547">Nucleotide-binding</keyword>
<evidence type="ECO:0000256" key="2">
    <source>
        <dbReference type="ARBA" id="ARBA00005594"/>
    </source>
</evidence>
<dbReference type="InterPro" id="IPR025709">
    <property type="entry name" value="Leu_tRNA-synth_edit"/>
</dbReference>
<evidence type="ECO:0000256" key="12">
    <source>
        <dbReference type="SAM" id="MobiDB-lite"/>
    </source>
</evidence>
<dbReference type="InterPro" id="IPR013155">
    <property type="entry name" value="M/V/L/I-tRNA-synth_anticd-bd"/>
</dbReference>
<keyword evidence="6 11" id="KW-0067">ATP-binding</keyword>
<comment type="catalytic activity">
    <reaction evidence="10">
        <text>tRNA(Leu) + L-leucine + ATP = L-leucyl-tRNA(Leu) + AMP + diphosphate</text>
        <dbReference type="Rhea" id="RHEA:11688"/>
        <dbReference type="Rhea" id="RHEA-COMP:9613"/>
        <dbReference type="Rhea" id="RHEA-COMP:9622"/>
        <dbReference type="ChEBI" id="CHEBI:30616"/>
        <dbReference type="ChEBI" id="CHEBI:33019"/>
        <dbReference type="ChEBI" id="CHEBI:57427"/>
        <dbReference type="ChEBI" id="CHEBI:78442"/>
        <dbReference type="ChEBI" id="CHEBI:78494"/>
        <dbReference type="ChEBI" id="CHEBI:456215"/>
        <dbReference type="EC" id="6.1.1.4"/>
    </reaction>
</comment>
<evidence type="ECO:0000259" key="15">
    <source>
        <dbReference type="Pfam" id="PF13603"/>
    </source>
</evidence>
<dbReference type="FunFam" id="3.40.50.620:FF:000003">
    <property type="entry name" value="Leucine--tRNA ligase"/>
    <property type="match status" value="1"/>
</dbReference>
<dbReference type="PROSITE" id="PS00178">
    <property type="entry name" value="AA_TRNA_LIGASE_I"/>
    <property type="match status" value="1"/>
</dbReference>
<evidence type="ECO:0000256" key="10">
    <source>
        <dbReference type="ARBA" id="ARBA00047469"/>
    </source>
</evidence>
<keyword evidence="4 11" id="KW-0436">Ligase</keyword>
<dbReference type="SUPFAM" id="SSF47323">
    <property type="entry name" value="Anticodon-binding domain of a subclass of class I aminoacyl-tRNA synthetases"/>
    <property type="match status" value="1"/>
</dbReference>
<dbReference type="FunFam" id="1.10.730.10:FF:000002">
    <property type="entry name" value="Leucine--tRNA ligase"/>
    <property type="match status" value="1"/>
</dbReference>
<evidence type="ECO:0000256" key="9">
    <source>
        <dbReference type="ARBA" id="ARBA00030520"/>
    </source>
</evidence>
<dbReference type="InterPro" id="IPR002302">
    <property type="entry name" value="Leu-tRNA-ligase"/>
</dbReference>